<comment type="subcellular location">
    <subcellularLocation>
        <location evidence="1">Membrane</location>
        <topology evidence="1">Single-pass type IV membrane protein</topology>
    </subcellularLocation>
</comment>
<dbReference type="InterPro" id="IPR010989">
    <property type="entry name" value="SNARE"/>
</dbReference>
<dbReference type="GO" id="GO:0006906">
    <property type="term" value="P:vesicle fusion"/>
    <property type="evidence" value="ECO:0007669"/>
    <property type="project" value="TreeGrafter"/>
</dbReference>
<keyword evidence="6 9" id="KW-1133">Transmembrane helix</keyword>
<evidence type="ECO:0000256" key="1">
    <source>
        <dbReference type="ARBA" id="ARBA00004211"/>
    </source>
</evidence>
<dbReference type="PANTHER" id="PTHR21230:SF26">
    <property type="entry name" value="VESICLE TRANSPORT THROUGH INTERACTION WITH T-SNARES HOMOLOG 1A"/>
    <property type="match status" value="1"/>
</dbReference>
<dbReference type="SUPFAM" id="SSF47661">
    <property type="entry name" value="t-snare proteins"/>
    <property type="match status" value="1"/>
</dbReference>
<dbReference type="InterPro" id="IPR007705">
    <property type="entry name" value="Vesicle_trsprt_v-SNARE_N"/>
</dbReference>
<dbReference type="SMART" id="SM00397">
    <property type="entry name" value="t_SNARE"/>
    <property type="match status" value="1"/>
</dbReference>
<evidence type="ECO:0000256" key="5">
    <source>
        <dbReference type="ARBA" id="ARBA00022927"/>
    </source>
</evidence>
<dbReference type="GO" id="GO:0012507">
    <property type="term" value="C:ER to Golgi transport vesicle membrane"/>
    <property type="evidence" value="ECO:0007669"/>
    <property type="project" value="TreeGrafter"/>
</dbReference>
<dbReference type="GO" id="GO:0005484">
    <property type="term" value="F:SNAP receptor activity"/>
    <property type="evidence" value="ECO:0007669"/>
    <property type="project" value="TreeGrafter"/>
</dbReference>
<evidence type="ECO:0000256" key="3">
    <source>
        <dbReference type="ARBA" id="ARBA00022448"/>
    </source>
</evidence>
<dbReference type="Proteomes" id="UP000030693">
    <property type="component" value="Unassembled WGS sequence"/>
</dbReference>
<dbReference type="AlphaFoldDB" id="A0A058Z757"/>
<evidence type="ECO:0000256" key="6">
    <source>
        <dbReference type="ARBA" id="ARBA00022989"/>
    </source>
</evidence>
<dbReference type="OrthoDB" id="430637at2759"/>
<keyword evidence="3" id="KW-0813">Transport</keyword>
<dbReference type="CDD" id="cd15862">
    <property type="entry name" value="SNARE_Vti1"/>
    <property type="match status" value="1"/>
</dbReference>
<dbReference type="Gene3D" id="1.20.5.110">
    <property type="match status" value="1"/>
</dbReference>
<evidence type="ECO:0000256" key="7">
    <source>
        <dbReference type="ARBA" id="ARBA00023054"/>
    </source>
</evidence>
<comment type="similarity">
    <text evidence="2">Belongs to the VTI1 family.</text>
</comment>
<keyword evidence="8 9" id="KW-0472">Membrane</keyword>
<dbReference type="Gene3D" id="1.20.58.400">
    <property type="entry name" value="t-snare proteins"/>
    <property type="match status" value="1"/>
</dbReference>
<keyword evidence="5" id="KW-0653">Protein transport</keyword>
<dbReference type="InterPro" id="IPR038407">
    <property type="entry name" value="v-SNARE_N_sf"/>
</dbReference>
<keyword evidence="4 9" id="KW-0812">Transmembrane</keyword>
<dbReference type="SUPFAM" id="SSF58038">
    <property type="entry name" value="SNARE fusion complex"/>
    <property type="match status" value="1"/>
</dbReference>
<evidence type="ECO:0000313" key="12">
    <source>
        <dbReference type="Proteomes" id="UP000030693"/>
    </source>
</evidence>
<evidence type="ECO:0000256" key="8">
    <source>
        <dbReference type="ARBA" id="ARBA00023136"/>
    </source>
</evidence>
<dbReference type="OMA" id="YRRVMTN"/>
<feature type="transmembrane region" description="Helical" evidence="9">
    <location>
        <begin position="198"/>
        <end position="219"/>
    </location>
</feature>
<dbReference type="GeneID" id="20528126"/>
<reference evidence="11" key="1">
    <citation type="submission" date="2013-04" db="EMBL/GenBank/DDBJ databases">
        <title>The Genome Sequence of Fonticula alba ATCC 38817.</title>
        <authorList>
            <consortium name="The Broad Institute Genomics Platform"/>
            <person name="Russ C."/>
            <person name="Cuomo C."/>
            <person name="Burger G."/>
            <person name="Gray M.W."/>
            <person name="Holland P.W.H."/>
            <person name="King N."/>
            <person name="Lang F.B.F."/>
            <person name="Roger A.J."/>
            <person name="Ruiz-Trillo I."/>
            <person name="Brown M."/>
            <person name="Walker B."/>
            <person name="Young S."/>
            <person name="Zeng Q."/>
            <person name="Gargeya S."/>
            <person name="Fitzgerald M."/>
            <person name="Haas B."/>
            <person name="Abouelleil A."/>
            <person name="Allen A.W."/>
            <person name="Alvarado L."/>
            <person name="Arachchi H.M."/>
            <person name="Berlin A.M."/>
            <person name="Chapman S.B."/>
            <person name="Gainer-Dewar J."/>
            <person name="Goldberg J."/>
            <person name="Griggs A."/>
            <person name="Gujja S."/>
            <person name="Hansen M."/>
            <person name="Howarth C."/>
            <person name="Imamovic A."/>
            <person name="Ireland A."/>
            <person name="Larimer J."/>
            <person name="McCowan C."/>
            <person name="Murphy C."/>
            <person name="Pearson M."/>
            <person name="Poon T.W."/>
            <person name="Priest M."/>
            <person name="Roberts A."/>
            <person name="Saif S."/>
            <person name="Shea T."/>
            <person name="Sisk P."/>
            <person name="Sykes S."/>
            <person name="Wortman J."/>
            <person name="Nusbaum C."/>
            <person name="Birren B."/>
        </authorList>
    </citation>
    <scope>NUCLEOTIDE SEQUENCE [LARGE SCALE GENOMIC DNA]</scope>
    <source>
        <strain evidence="11">ATCC 38817</strain>
    </source>
</reference>
<dbReference type="GO" id="GO:0031201">
    <property type="term" value="C:SNARE complex"/>
    <property type="evidence" value="ECO:0007669"/>
    <property type="project" value="TreeGrafter"/>
</dbReference>
<proteinExistence type="inferred from homology"/>
<dbReference type="PANTHER" id="PTHR21230">
    <property type="entry name" value="VESICLE TRANSPORT V-SNARE PROTEIN VTI1-RELATED"/>
    <property type="match status" value="1"/>
</dbReference>
<dbReference type="GO" id="GO:0000149">
    <property type="term" value="F:SNARE binding"/>
    <property type="evidence" value="ECO:0007669"/>
    <property type="project" value="TreeGrafter"/>
</dbReference>
<evidence type="ECO:0000259" key="10">
    <source>
        <dbReference type="SMART" id="SM00397"/>
    </source>
</evidence>
<name>A0A058Z757_FONAL</name>
<evidence type="ECO:0000313" key="11">
    <source>
        <dbReference type="EMBL" id="KCV69936.1"/>
    </source>
</evidence>
<dbReference type="STRING" id="691883.A0A058Z757"/>
<evidence type="ECO:0000256" key="2">
    <source>
        <dbReference type="ARBA" id="ARBA00006108"/>
    </source>
</evidence>
<keyword evidence="7" id="KW-0175">Coiled coil</keyword>
<feature type="domain" description="T-SNARE coiled-coil homology" evidence="10">
    <location>
        <begin position="122"/>
        <end position="189"/>
    </location>
</feature>
<dbReference type="GO" id="GO:0006886">
    <property type="term" value="P:intracellular protein transport"/>
    <property type="evidence" value="ECO:0007669"/>
    <property type="project" value="InterPro"/>
</dbReference>
<dbReference type="Pfam" id="PF12352">
    <property type="entry name" value="V-SNARE_C"/>
    <property type="match status" value="1"/>
</dbReference>
<dbReference type="GO" id="GO:0005789">
    <property type="term" value="C:endoplasmic reticulum membrane"/>
    <property type="evidence" value="ECO:0007669"/>
    <property type="project" value="TreeGrafter"/>
</dbReference>
<dbReference type="Pfam" id="PF05008">
    <property type="entry name" value="V-SNARE"/>
    <property type="match status" value="1"/>
</dbReference>
<dbReference type="GO" id="GO:0005794">
    <property type="term" value="C:Golgi apparatus"/>
    <property type="evidence" value="ECO:0007669"/>
    <property type="project" value="TreeGrafter"/>
</dbReference>
<keyword evidence="12" id="KW-1185">Reference proteome</keyword>
<organism evidence="11">
    <name type="scientific">Fonticula alba</name>
    <name type="common">Slime mold</name>
    <dbReference type="NCBI Taxonomy" id="691883"/>
    <lineage>
        <taxon>Eukaryota</taxon>
        <taxon>Rotosphaerida</taxon>
        <taxon>Fonticulaceae</taxon>
        <taxon>Fonticula</taxon>
    </lineage>
</organism>
<dbReference type="GO" id="GO:0031902">
    <property type="term" value="C:late endosome membrane"/>
    <property type="evidence" value="ECO:0007669"/>
    <property type="project" value="TreeGrafter"/>
</dbReference>
<dbReference type="InterPro" id="IPR000727">
    <property type="entry name" value="T_SNARE_dom"/>
</dbReference>
<dbReference type="FunFam" id="1.20.5.110:FF:000002">
    <property type="entry name" value="Vesicle transport through interaction with t-SNAREsB"/>
    <property type="match status" value="1"/>
</dbReference>
<dbReference type="eggNOG" id="KOG1666">
    <property type="taxonomic scope" value="Eukaryota"/>
</dbReference>
<dbReference type="EMBL" id="KB932205">
    <property type="protein sequence ID" value="KCV69936.1"/>
    <property type="molecule type" value="Genomic_DNA"/>
</dbReference>
<gene>
    <name evidence="11" type="ORF">H696_03401</name>
</gene>
<dbReference type="RefSeq" id="XP_009495542.1">
    <property type="nucleotide sequence ID" value="XM_009497267.1"/>
</dbReference>
<evidence type="ECO:0000256" key="4">
    <source>
        <dbReference type="ARBA" id="ARBA00022692"/>
    </source>
</evidence>
<accession>A0A058Z757</accession>
<sequence length="220" mass="25127">MSGGSDLFNTYESEYHNVINSLRRRTSSDIPNSSGEKRKEFINAAKREVEEAKEILEQMDLECRDMPEKDRHSLQHRVRAFWNDLNRQEKRLHQVIADSNREAVTAGAYTSSSHDSANQRDRIFEANQRLDAATDSLDRSLQVANESEQIGQSILSDLHRQRDQISHAHTTLHQADESIDSAAGILRGMRRRMMTNKAITTMIIIVLIAIIGLIIYLAIR</sequence>
<evidence type="ECO:0000256" key="9">
    <source>
        <dbReference type="SAM" id="Phobius"/>
    </source>
</evidence>
<protein>
    <recommendedName>
        <fullName evidence="10">t-SNARE coiled-coil homology domain-containing protein</fullName>
    </recommendedName>
</protein>